<dbReference type="PROSITE" id="PS00640">
    <property type="entry name" value="THIOL_PROTEASE_ASN"/>
    <property type="match status" value="1"/>
</dbReference>
<feature type="chain" id="PRO_5035321360" description="Peptidase C1A papain C-terminal domain-containing protein" evidence="8">
    <location>
        <begin position="19"/>
        <end position="336"/>
    </location>
</feature>
<dbReference type="PROSITE" id="PS00639">
    <property type="entry name" value="THIOL_PROTEASE_HIS"/>
    <property type="match status" value="1"/>
</dbReference>
<dbReference type="SMART" id="SM00645">
    <property type="entry name" value="Pept_C1"/>
    <property type="match status" value="1"/>
</dbReference>
<dbReference type="GO" id="GO:0006508">
    <property type="term" value="P:proteolysis"/>
    <property type="evidence" value="ECO:0007669"/>
    <property type="project" value="UniProtKB-KW"/>
</dbReference>
<dbReference type="Gene3D" id="3.90.70.10">
    <property type="entry name" value="Cysteine proteinases"/>
    <property type="match status" value="1"/>
</dbReference>
<name>A0A8I6RM61_CIMLE</name>
<dbReference type="InterPro" id="IPR025660">
    <property type="entry name" value="Pept_his_AS"/>
</dbReference>
<dbReference type="OrthoDB" id="640249at2759"/>
<evidence type="ECO:0000256" key="8">
    <source>
        <dbReference type="SAM" id="SignalP"/>
    </source>
</evidence>
<keyword evidence="4" id="KW-0378">Hydrolase</keyword>
<dbReference type="Proteomes" id="UP000494040">
    <property type="component" value="Unassembled WGS sequence"/>
</dbReference>
<feature type="domain" description="Peptidase C1A papain C-terminal" evidence="9">
    <location>
        <begin position="82"/>
        <end position="333"/>
    </location>
</feature>
<accession>A0A8I6RM61</accession>
<evidence type="ECO:0000259" key="9">
    <source>
        <dbReference type="SMART" id="SM00645"/>
    </source>
</evidence>
<dbReference type="CDD" id="cd02620">
    <property type="entry name" value="Peptidase_C1A_CathepsinB"/>
    <property type="match status" value="1"/>
</dbReference>
<reference evidence="10" key="1">
    <citation type="submission" date="2022-01" db="UniProtKB">
        <authorList>
            <consortium name="EnsemblMetazoa"/>
        </authorList>
    </citation>
    <scope>IDENTIFICATION</scope>
</reference>
<dbReference type="OMA" id="YFDEAGC"/>
<keyword evidence="5" id="KW-0788">Thiol protease</keyword>
<dbReference type="Pfam" id="PF08127">
    <property type="entry name" value="Propeptide_C1"/>
    <property type="match status" value="1"/>
</dbReference>
<evidence type="ECO:0000256" key="2">
    <source>
        <dbReference type="ARBA" id="ARBA00022670"/>
    </source>
</evidence>
<evidence type="ECO:0000256" key="7">
    <source>
        <dbReference type="ARBA" id="ARBA00023157"/>
    </source>
</evidence>
<evidence type="ECO:0000256" key="3">
    <source>
        <dbReference type="ARBA" id="ARBA00022729"/>
    </source>
</evidence>
<dbReference type="SUPFAM" id="SSF54001">
    <property type="entry name" value="Cysteine proteinases"/>
    <property type="match status" value="1"/>
</dbReference>
<dbReference type="InterPro" id="IPR000668">
    <property type="entry name" value="Peptidase_C1A_C"/>
</dbReference>
<dbReference type="EnsemblMetazoa" id="XM_014389189.2">
    <property type="protein sequence ID" value="XP_014244675.1"/>
    <property type="gene ID" value="LOC106663936"/>
</dbReference>
<organism evidence="10 11">
    <name type="scientific">Cimex lectularius</name>
    <name type="common">Bed bug</name>
    <name type="synonym">Acanthia lectularia</name>
    <dbReference type="NCBI Taxonomy" id="79782"/>
    <lineage>
        <taxon>Eukaryota</taxon>
        <taxon>Metazoa</taxon>
        <taxon>Ecdysozoa</taxon>
        <taxon>Arthropoda</taxon>
        <taxon>Hexapoda</taxon>
        <taxon>Insecta</taxon>
        <taxon>Pterygota</taxon>
        <taxon>Neoptera</taxon>
        <taxon>Paraneoptera</taxon>
        <taxon>Hemiptera</taxon>
        <taxon>Heteroptera</taxon>
        <taxon>Panheteroptera</taxon>
        <taxon>Cimicomorpha</taxon>
        <taxon>Cimicidae</taxon>
        <taxon>Cimex</taxon>
    </lineage>
</organism>
<sequence>MRSIGFLFFGLLLAHTKSSIIELYNAENIIENVNSANRSWTAGHNFPKKVYLSYIKNMLGATFETNGLIYTKERLNISSSKIPEHFDAREKWQNCRSIGHIRDQGNCGSCWAVSAASVLSDRFCIATKGKMNHPLSSADLLSCCSFCGNGCNGGNPLKAWQYLSKKGVRTGGDYHSHVGCRPYEIKPCRHYVEGTRQKCDLLHRAKTPPCRNCTNLNYKKPKALSGDYAKAKSYKVIKDVEEIQKEILTNGPVQAAFKVYDDFPVYKSGVYQKTSEKVLAGHGVKIIGWGKENGLPYWLIANSWNTDWGDKGLFKIARGQNECKIESLVIAGVPDV</sequence>
<comment type="similarity">
    <text evidence="1">Belongs to the peptidase C1 family.</text>
</comment>
<protein>
    <recommendedName>
        <fullName evidence="9">Peptidase C1A papain C-terminal domain-containing protein</fullName>
    </recommendedName>
</protein>
<dbReference type="Pfam" id="PF00112">
    <property type="entry name" value="Peptidase_C1"/>
    <property type="match status" value="1"/>
</dbReference>
<keyword evidence="3 8" id="KW-0732">Signal</keyword>
<dbReference type="InterPro" id="IPR025661">
    <property type="entry name" value="Pept_asp_AS"/>
</dbReference>
<dbReference type="GO" id="GO:0004197">
    <property type="term" value="F:cysteine-type endopeptidase activity"/>
    <property type="evidence" value="ECO:0007669"/>
    <property type="project" value="InterPro"/>
</dbReference>
<feature type="signal peptide" evidence="8">
    <location>
        <begin position="1"/>
        <end position="18"/>
    </location>
</feature>
<evidence type="ECO:0000256" key="6">
    <source>
        <dbReference type="ARBA" id="ARBA00023145"/>
    </source>
</evidence>
<dbReference type="PRINTS" id="PR00705">
    <property type="entry name" value="PAPAIN"/>
</dbReference>
<evidence type="ECO:0000256" key="4">
    <source>
        <dbReference type="ARBA" id="ARBA00022801"/>
    </source>
</evidence>
<evidence type="ECO:0000256" key="1">
    <source>
        <dbReference type="ARBA" id="ARBA00008455"/>
    </source>
</evidence>
<dbReference type="KEGG" id="clec:106663936"/>
<dbReference type="InterPro" id="IPR038765">
    <property type="entry name" value="Papain-like_cys_pep_sf"/>
</dbReference>
<evidence type="ECO:0000313" key="10">
    <source>
        <dbReference type="EnsemblMetazoa" id="XP_014244675.1"/>
    </source>
</evidence>
<dbReference type="PANTHER" id="PTHR12411">
    <property type="entry name" value="CYSTEINE PROTEASE FAMILY C1-RELATED"/>
    <property type="match status" value="1"/>
</dbReference>
<dbReference type="InterPro" id="IPR013128">
    <property type="entry name" value="Peptidase_C1A"/>
</dbReference>
<dbReference type="AlphaFoldDB" id="A0A8I6RM61"/>
<keyword evidence="6" id="KW-0865">Zymogen</keyword>
<evidence type="ECO:0000256" key="5">
    <source>
        <dbReference type="ARBA" id="ARBA00022807"/>
    </source>
</evidence>
<proteinExistence type="inferred from homology"/>
<dbReference type="RefSeq" id="XP_014244675.1">
    <property type="nucleotide sequence ID" value="XM_014389189.2"/>
</dbReference>
<keyword evidence="11" id="KW-1185">Reference proteome</keyword>
<evidence type="ECO:0000313" key="11">
    <source>
        <dbReference type="Proteomes" id="UP000494040"/>
    </source>
</evidence>
<keyword evidence="7" id="KW-1015">Disulfide bond</keyword>
<dbReference type="InterPro" id="IPR000169">
    <property type="entry name" value="Pept_cys_AS"/>
</dbReference>
<dbReference type="FunFam" id="3.90.70.10:FF:000031">
    <property type="entry name" value="Cathepsin B"/>
    <property type="match status" value="1"/>
</dbReference>
<dbReference type="InterPro" id="IPR012599">
    <property type="entry name" value="Propeptide_C1A"/>
</dbReference>
<keyword evidence="2" id="KW-0645">Protease</keyword>
<dbReference type="PROSITE" id="PS00139">
    <property type="entry name" value="THIOL_PROTEASE_CYS"/>
    <property type="match status" value="1"/>
</dbReference>
<dbReference type="GeneID" id="106663936"/>